<dbReference type="GO" id="GO:0006281">
    <property type="term" value="P:DNA repair"/>
    <property type="evidence" value="ECO:0007669"/>
    <property type="project" value="InterPro"/>
</dbReference>
<dbReference type="SUPFAM" id="SSF56672">
    <property type="entry name" value="DNA/RNA polymerases"/>
    <property type="match status" value="1"/>
</dbReference>
<comment type="caution">
    <text evidence="2">The sequence shown here is derived from an EMBL/GenBank/DDBJ whole genome shotgun (WGS) entry which is preliminary data.</text>
</comment>
<name>A0A438F2W5_VITVI</name>
<dbReference type="Gene3D" id="3.60.10.10">
    <property type="entry name" value="Endonuclease/exonuclease/phosphatase"/>
    <property type="match status" value="1"/>
</dbReference>
<proteinExistence type="predicted"/>
<evidence type="ECO:0000313" key="3">
    <source>
        <dbReference type="Proteomes" id="UP000288805"/>
    </source>
</evidence>
<dbReference type="GO" id="GO:0004519">
    <property type="term" value="F:endonuclease activity"/>
    <property type="evidence" value="ECO:0007669"/>
    <property type="project" value="InterPro"/>
</dbReference>
<feature type="domain" description="Reverse transcriptase" evidence="1">
    <location>
        <begin position="771"/>
        <end position="846"/>
    </location>
</feature>
<dbReference type="InterPro" id="IPR005135">
    <property type="entry name" value="Endo/exonuclease/phosphatase"/>
</dbReference>
<dbReference type="GO" id="GO:0003677">
    <property type="term" value="F:DNA binding"/>
    <property type="evidence" value="ECO:0007669"/>
    <property type="project" value="InterPro"/>
</dbReference>
<dbReference type="PROSITE" id="PS00726">
    <property type="entry name" value="AP_NUCLEASE_F1_1"/>
    <property type="match status" value="1"/>
</dbReference>
<dbReference type="EMBL" id="QGNW01001128">
    <property type="protein sequence ID" value="RVW54293.1"/>
    <property type="molecule type" value="Genomic_DNA"/>
</dbReference>
<protein>
    <submittedName>
        <fullName evidence="2">Transposon TX1 uncharacterized 149 kDa protein</fullName>
    </submittedName>
</protein>
<dbReference type="PANTHER" id="PTHR19446">
    <property type="entry name" value="REVERSE TRANSCRIPTASES"/>
    <property type="match status" value="1"/>
</dbReference>
<evidence type="ECO:0000313" key="2">
    <source>
        <dbReference type="EMBL" id="RVW54293.1"/>
    </source>
</evidence>
<organism evidence="2 3">
    <name type="scientific">Vitis vinifera</name>
    <name type="common">Grape</name>
    <dbReference type="NCBI Taxonomy" id="29760"/>
    <lineage>
        <taxon>Eukaryota</taxon>
        <taxon>Viridiplantae</taxon>
        <taxon>Streptophyta</taxon>
        <taxon>Embryophyta</taxon>
        <taxon>Tracheophyta</taxon>
        <taxon>Spermatophyta</taxon>
        <taxon>Magnoliopsida</taxon>
        <taxon>eudicotyledons</taxon>
        <taxon>Gunneridae</taxon>
        <taxon>Pentapetalae</taxon>
        <taxon>rosids</taxon>
        <taxon>Vitales</taxon>
        <taxon>Vitaceae</taxon>
        <taxon>Viteae</taxon>
        <taxon>Vitis</taxon>
    </lineage>
</organism>
<dbReference type="PROSITE" id="PS50878">
    <property type="entry name" value="RT_POL"/>
    <property type="match status" value="1"/>
</dbReference>
<dbReference type="Proteomes" id="UP000288805">
    <property type="component" value="Unassembled WGS sequence"/>
</dbReference>
<dbReference type="InterPro" id="IPR000477">
    <property type="entry name" value="RT_dom"/>
</dbReference>
<dbReference type="InterPro" id="IPR036691">
    <property type="entry name" value="Endo/exonu/phosph_ase_sf"/>
</dbReference>
<dbReference type="Pfam" id="PF03372">
    <property type="entry name" value="Exo_endo_phos"/>
    <property type="match status" value="1"/>
</dbReference>
<accession>A0A438F2W5</accession>
<dbReference type="InterPro" id="IPR043502">
    <property type="entry name" value="DNA/RNA_pol_sf"/>
</dbReference>
<evidence type="ECO:0000259" key="1">
    <source>
        <dbReference type="PROSITE" id="PS50878"/>
    </source>
</evidence>
<reference evidence="2 3" key="1">
    <citation type="journal article" date="2018" name="PLoS Genet.">
        <title>Population sequencing reveals clonal diversity and ancestral inbreeding in the grapevine cultivar Chardonnay.</title>
        <authorList>
            <person name="Roach M.J."/>
            <person name="Johnson D.L."/>
            <person name="Bohlmann J."/>
            <person name="van Vuuren H.J."/>
            <person name="Jones S.J."/>
            <person name="Pretorius I.S."/>
            <person name="Schmidt S.A."/>
            <person name="Borneman A.R."/>
        </authorList>
    </citation>
    <scope>NUCLEOTIDE SEQUENCE [LARGE SCALE GENOMIC DNA]</scope>
    <source>
        <strain evidence="3">cv. Chardonnay</strain>
        <tissue evidence="2">Leaf</tissue>
    </source>
</reference>
<dbReference type="AlphaFoldDB" id="A0A438F2W5"/>
<sequence>MEAREMGCLLEGEKRSEAWVRIVGLPVSLWERDILRRIGDACGGFLAVDSQTEKLEDLQWARILVKLNGEKPPNVVEVWAEDVCYEIALWWEIKPALRMAGERKSENKVVSEGEIGVRPSHVRLSTSSQAMDPGLGSELVGPHDSIGSPSLWDSGPSKASGPYPLTAFPREFGLPLVKDYGRASDKLGGPGLGGQGPASSLDVGEAQLGVACPFNRSVPSNLGGPDQSMSSFWVFDGLWRPSTEEQSLKKNSKTDCALMEEASRYGNATNFFGTLRESLGCMVIGRESSVLETVTRWELLEDNNGVMGASGKELCLASDSSPKVRGWEELVGRKVIWQGSGEEAERYNARKRVPDFSYPMKLRLVSWNVRGANDSSKRKVIKAMIRSQRADLFCIQETKILTMSEGVVRSLGSGRLKNVEDGMVWIFTGVYGPCNRKDKEAMWEELGAIRGIWDEPWCLGGDFNVTLSQRERSRQGSLNGAMRRFAQVVDDLDLIDLPLQGGVVQCRLPKPTSDHFPILLKGGGMSRGPSPFRFENMWHKVDGFKDFLRDWWQGGVRGGRVSFRMAAKIKVLKEKIKAWNRDVFGRLKVNKSSALQQIEFLDRVECDRGLSKREMDLKNEAKETFKKWVLLEETHWRQVSRELWLREGDKNIGYFHKMANAHWRNNFLDRIKINGVELVEEQEVREGIVAAFQHQLWEDPGWRADIEGLHLQSLNLSEAKALEAPFTEEEIFSALMEMNGDKAPGPDGFTVAFWQACWDFVKEEVVELFKEFYDQKSFAKSLNSTFLVLIPKKGGAEDLGEFRPISLLGGLYKLIAKVLANRLKQKRKEKRLVCKLDIEKAYDSIN</sequence>
<dbReference type="SUPFAM" id="SSF56219">
    <property type="entry name" value="DNase I-like"/>
    <property type="match status" value="1"/>
</dbReference>
<dbReference type="InterPro" id="IPR020847">
    <property type="entry name" value="AP_endonuclease_F1_BS"/>
</dbReference>
<gene>
    <name evidence="2" type="primary">YTX2_588</name>
    <name evidence="2" type="ORF">CK203_068443</name>
</gene>